<dbReference type="SMR" id="A0A816J7C0"/>
<feature type="transmembrane region" description="Helical" evidence="1">
    <location>
        <begin position="41"/>
        <end position="62"/>
    </location>
</feature>
<dbReference type="Proteomes" id="UP001295469">
    <property type="component" value="Chromosome C04"/>
</dbReference>
<keyword evidence="1" id="KW-0472">Membrane</keyword>
<dbReference type="InterPro" id="IPR011009">
    <property type="entry name" value="Kinase-like_dom_sf"/>
</dbReference>
<protein>
    <submittedName>
        <fullName evidence="2">(rape) hypothetical protein</fullName>
    </submittedName>
</protein>
<organism evidence="2">
    <name type="scientific">Brassica napus</name>
    <name type="common">Rape</name>
    <dbReference type="NCBI Taxonomy" id="3708"/>
    <lineage>
        <taxon>Eukaryota</taxon>
        <taxon>Viridiplantae</taxon>
        <taxon>Streptophyta</taxon>
        <taxon>Embryophyta</taxon>
        <taxon>Tracheophyta</taxon>
        <taxon>Spermatophyta</taxon>
        <taxon>Magnoliopsida</taxon>
        <taxon>eudicotyledons</taxon>
        <taxon>Gunneridae</taxon>
        <taxon>Pentapetalae</taxon>
        <taxon>rosids</taxon>
        <taxon>malvids</taxon>
        <taxon>Brassicales</taxon>
        <taxon>Brassicaceae</taxon>
        <taxon>Brassiceae</taxon>
        <taxon>Brassica</taxon>
    </lineage>
</organism>
<dbReference type="Gramene" id="CDX84275">
    <property type="protein sequence ID" value="CDX84275"/>
    <property type="gene ID" value="GSBRNA2T00141360001"/>
</dbReference>
<sequence>MQERNTAAYLILFYEEILLFVQTMLLVISQKEIIFSKKARFFLDTFLGLIVAFLGDLMDSFIPTEINILSQFRHMHLVPLTGYCNENIKMIMVYE</sequence>
<reference evidence="2" key="1">
    <citation type="submission" date="2021-01" db="EMBL/GenBank/DDBJ databases">
        <authorList>
            <consortium name="Genoscope - CEA"/>
            <person name="William W."/>
        </authorList>
    </citation>
    <scope>NUCLEOTIDE SEQUENCE</scope>
</reference>
<gene>
    <name evidence="2" type="ORF">DARMORV10_C04P13850.1</name>
</gene>
<keyword evidence="1" id="KW-1133">Transmembrane helix</keyword>
<feature type="transmembrane region" description="Helical" evidence="1">
    <location>
        <begin position="6"/>
        <end position="29"/>
    </location>
</feature>
<keyword evidence="1" id="KW-0812">Transmembrane</keyword>
<evidence type="ECO:0000313" key="2">
    <source>
        <dbReference type="EMBL" id="CAF1817835.1"/>
    </source>
</evidence>
<name>A0A816J7C0_BRANA</name>
<evidence type="ECO:0000256" key="1">
    <source>
        <dbReference type="SAM" id="Phobius"/>
    </source>
</evidence>
<proteinExistence type="predicted"/>
<dbReference type="Gene3D" id="3.30.200.20">
    <property type="entry name" value="Phosphorylase Kinase, domain 1"/>
    <property type="match status" value="1"/>
</dbReference>
<dbReference type="SUPFAM" id="SSF56112">
    <property type="entry name" value="Protein kinase-like (PK-like)"/>
    <property type="match status" value="1"/>
</dbReference>
<accession>A0A816J7C0</accession>
<dbReference type="EMBL" id="HG994368">
    <property type="protein sequence ID" value="CAF1817835.1"/>
    <property type="molecule type" value="Genomic_DNA"/>
</dbReference>
<dbReference type="AlphaFoldDB" id="A0A816J7C0"/>